<protein>
    <recommendedName>
        <fullName evidence="3">Glycosyltransferase RgtA/B/C/D-like domain-containing protein</fullName>
    </recommendedName>
</protein>
<feature type="transmembrane region" description="Helical" evidence="1">
    <location>
        <begin position="268"/>
        <end position="285"/>
    </location>
</feature>
<gene>
    <name evidence="2" type="ORF">MNBD_GAMMA02-98</name>
</gene>
<feature type="transmembrane region" description="Helical" evidence="1">
    <location>
        <begin position="218"/>
        <end position="236"/>
    </location>
</feature>
<feature type="non-terminal residue" evidence="2">
    <location>
        <position position="445"/>
    </location>
</feature>
<feature type="transmembrane region" description="Helical" evidence="1">
    <location>
        <begin position="291"/>
        <end position="307"/>
    </location>
</feature>
<keyword evidence="1" id="KW-1133">Transmembrane helix</keyword>
<feature type="transmembrane region" description="Helical" evidence="1">
    <location>
        <begin position="6"/>
        <end position="28"/>
    </location>
</feature>
<accession>A0A3B0VLZ1</accession>
<organism evidence="2">
    <name type="scientific">hydrothermal vent metagenome</name>
    <dbReference type="NCBI Taxonomy" id="652676"/>
    <lineage>
        <taxon>unclassified sequences</taxon>
        <taxon>metagenomes</taxon>
        <taxon>ecological metagenomes</taxon>
    </lineage>
</organism>
<proteinExistence type="predicted"/>
<reference evidence="2" key="1">
    <citation type="submission" date="2018-06" db="EMBL/GenBank/DDBJ databases">
        <authorList>
            <person name="Zhirakovskaya E."/>
        </authorList>
    </citation>
    <scope>NUCLEOTIDE SEQUENCE</scope>
</reference>
<feature type="transmembrane region" description="Helical" evidence="1">
    <location>
        <begin position="40"/>
        <end position="58"/>
    </location>
</feature>
<evidence type="ECO:0008006" key="3">
    <source>
        <dbReference type="Google" id="ProtNLM"/>
    </source>
</evidence>
<sequence>MTILAGFLYVIYFFVLGAGIRIAFNLFTKNKLVIGQKTEFLAHAFFQGVFFHIVFFNALQQFYWSVPGLLMCIGLLTLICAVLIAWQLQQGLTTEGNNAQHKQTAVVTLVVIVGSFFIYWNGHMLPNIAWDSWAVWEGKAQQWIIHGLNIDIARWAGWLENDTTLFNQAANYPDGLSLIYFLPKLIMNQGFAVTHVVYLFAFAMMTVLLVSRVAKNGASIYLQSFMVLIIYSTPLISNHLMIQGYADLWLAMYVLLIMLTLMDYKETGHRGVGITLLCYLAILPMLKLEGWVWLLLFILAYVLVWLWQSKRKNWIIGSALLLIFIVVSGIINLTLPFGDLIINHNRIVIFNLIDTPIQFVNITDQLLTSFFWQNNWSLLWLGLPFLIVTFFTQRHDHANHVAQVFFIAALLCFLFLFYFTEASKWALNLTAINRVVLQLTPCYLF</sequence>
<dbReference type="EMBL" id="UOFA01000051">
    <property type="protein sequence ID" value="VAW43941.1"/>
    <property type="molecule type" value="Genomic_DNA"/>
</dbReference>
<feature type="transmembrane region" description="Helical" evidence="1">
    <location>
        <begin position="190"/>
        <end position="211"/>
    </location>
</feature>
<evidence type="ECO:0000313" key="2">
    <source>
        <dbReference type="EMBL" id="VAW43941.1"/>
    </source>
</evidence>
<feature type="transmembrane region" description="Helical" evidence="1">
    <location>
        <begin position="376"/>
        <end position="392"/>
    </location>
</feature>
<keyword evidence="1" id="KW-0472">Membrane</keyword>
<keyword evidence="1" id="KW-0812">Transmembrane</keyword>
<evidence type="ECO:0000256" key="1">
    <source>
        <dbReference type="SAM" id="Phobius"/>
    </source>
</evidence>
<feature type="transmembrane region" description="Helical" evidence="1">
    <location>
        <begin position="404"/>
        <end position="420"/>
    </location>
</feature>
<feature type="transmembrane region" description="Helical" evidence="1">
    <location>
        <begin position="64"/>
        <end position="85"/>
    </location>
</feature>
<feature type="transmembrane region" description="Helical" evidence="1">
    <location>
        <begin position="105"/>
        <end position="122"/>
    </location>
</feature>
<name>A0A3B0VLZ1_9ZZZZ</name>
<feature type="transmembrane region" description="Helical" evidence="1">
    <location>
        <begin position="314"/>
        <end position="335"/>
    </location>
</feature>
<dbReference type="AlphaFoldDB" id="A0A3B0VLZ1"/>
<feature type="transmembrane region" description="Helical" evidence="1">
    <location>
        <begin position="242"/>
        <end position="261"/>
    </location>
</feature>